<feature type="domain" description="Putative auto-transporter adhesin head GIN" evidence="2">
    <location>
        <begin position="45"/>
        <end position="226"/>
    </location>
</feature>
<evidence type="ECO:0000259" key="2">
    <source>
        <dbReference type="Pfam" id="PF10988"/>
    </source>
</evidence>
<reference evidence="3 4" key="1">
    <citation type="submission" date="2017-06" db="EMBL/GenBank/DDBJ databases">
        <authorList>
            <person name="Kim H.J."/>
            <person name="Triplett B.A."/>
        </authorList>
    </citation>
    <scope>NUCLEOTIDE SEQUENCE [LARGE SCALE GENOMIC DNA]</scope>
    <source>
        <strain evidence="3 4">DSM 25597</strain>
    </source>
</reference>
<dbReference type="Pfam" id="PF10988">
    <property type="entry name" value="DUF2807"/>
    <property type="match status" value="1"/>
</dbReference>
<dbReference type="PROSITE" id="PS51257">
    <property type="entry name" value="PROKAR_LIPOPROTEIN"/>
    <property type="match status" value="1"/>
</dbReference>
<name>A0A239C3D8_9FLAO</name>
<dbReference type="RefSeq" id="WP_089373071.1">
    <property type="nucleotide sequence ID" value="NZ_BMEP01000004.1"/>
</dbReference>
<accession>A0A239C3D8</accession>
<evidence type="ECO:0000313" key="3">
    <source>
        <dbReference type="EMBL" id="SNS13934.1"/>
    </source>
</evidence>
<sequence>MTTLIKFIIGVFTSLLVTSCVFDGSFNQVRGNGNVQTENFNITQDFDGVTAGSGWDVYLEKGSEVSVIVEADENLIELADIYVKGSTLKIYSEHNIRSATSKKVFVTYVGNLQSISANSGADIVTKEVLKGEDLSLNVSSGGSIKAEAIVRNIDTDVSSGGSIRLAGSSEKLDADVSSGGVINARDLRAKYADANASSGGNIDIQVTDKLRARASSGGDIDYWGNPKEVDKPKKSYSGGSVSAQD</sequence>
<proteinExistence type="predicted"/>
<evidence type="ECO:0000256" key="1">
    <source>
        <dbReference type="SAM" id="MobiDB-lite"/>
    </source>
</evidence>
<protein>
    <submittedName>
        <fullName evidence="3">Putative auto-transporter adhesin, head GIN domain</fullName>
    </submittedName>
</protein>
<gene>
    <name evidence="3" type="ORF">SAMN06265376_10768</name>
</gene>
<dbReference type="EMBL" id="FZNY01000007">
    <property type="protein sequence ID" value="SNS13934.1"/>
    <property type="molecule type" value="Genomic_DNA"/>
</dbReference>
<dbReference type="OrthoDB" id="1422484at2"/>
<feature type="region of interest" description="Disordered" evidence="1">
    <location>
        <begin position="215"/>
        <end position="245"/>
    </location>
</feature>
<dbReference type="AlphaFoldDB" id="A0A239C3D8"/>
<keyword evidence="4" id="KW-1185">Reference proteome</keyword>
<evidence type="ECO:0000313" key="4">
    <source>
        <dbReference type="Proteomes" id="UP000198379"/>
    </source>
</evidence>
<dbReference type="InterPro" id="IPR021255">
    <property type="entry name" value="DUF2807"/>
</dbReference>
<organism evidence="3 4">
    <name type="scientific">Dokdonia pacifica</name>
    <dbReference type="NCBI Taxonomy" id="1627892"/>
    <lineage>
        <taxon>Bacteria</taxon>
        <taxon>Pseudomonadati</taxon>
        <taxon>Bacteroidota</taxon>
        <taxon>Flavobacteriia</taxon>
        <taxon>Flavobacteriales</taxon>
        <taxon>Flavobacteriaceae</taxon>
        <taxon>Dokdonia</taxon>
    </lineage>
</organism>
<dbReference type="Gene3D" id="2.160.20.120">
    <property type="match status" value="1"/>
</dbReference>
<dbReference type="Proteomes" id="UP000198379">
    <property type="component" value="Unassembled WGS sequence"/>
</dbReference>